<dbReference type="InParanoid" id="A0A1B6Q3I5"/>
<feature type="compositionally biased region" description="Pro residues" evidence="1">
    <location>
        <begin position="58"/>
        <end position="68"/>
    </location>
</feature>
<dbReference type="Gramene" id="OQU86842">
    <property type="protein sequence ID" value="OQU86842"/>
    <property type="gene ID" value="SORBI_3003G161200"/>
</dbReference>
<reference evidence="3" key="3">
    <citation type="journal article" date="2018" name="Plant J.">
        <title>The Sorghum bicolor reference genome: improved assembly, gene annotations, a transcriptome atlas, and signatures of genome organization.</title>
        <authorList>
            <person name="McCormick R.F."/>
            <person name="Truong S.K."/>
            <person name="Sreedasyam A."/>
            <person name="Jenkins J."/>
            <person name="Shu S."/>
            <person name="Sims D."/>
            <person name="Kennedy M."/>
            <person name="Amirebrahimi M."/>
            <person name="Weers B.D."/>
            <person name="McKinley B."/>
            <person name="Mattison A."/>
            <person name="Morishige D.T."/>
            <person name="Grimwood J."/>
            <person name="Schmutz J."/>
            <person name="Mullet J.E."/>
        </authorList>
    </citation>
    <scope>NUCLEOTIDE SEQUENCE [LARGE SCALE GENOMIC DNA]</scope>
    <source>
        <strain evidence="3">cv. BTx623</strain>
    </source>
</reference>
<reference evidence="2" key="2">
    <citation type="submission" date="2017-02" db="EMBL/GenBank/DDBJ databases">
        <title>WGS assembly of Sorghum bicolor.</title>
        <authorList>
            <person name="Paterson A."/>
            <person name="Mullet J."/>
            <person name="Bowers J."/>
            <person name="Bruggmann R."/>
            <person name="Dubchak I."/>
            <person name="Grimwood J."/>
            <person name="Gundlach H."/>
            <person name="Haberer G."/>
            <person name="Hellsten U."/>
            <person name="Mitros T."/>
            <person name="Poliakov A."/>
            <person name="Schmutz J."/>
            <person name="Spannagl M."/>
            <person name="Tang H."/>
            <person name="Wang X."/>
            <person name="Wicker T."/>
            <person name="Bharti A."/>
            <person name="Chapman J."/>
            <person name="Feltus F."/>
            <person name="Gowik U."/>
            <person name="Grigoriev I."/>
            <person name="Lyons E."/>
            <person name="Maher C."/>
            <person name="Martis M."/>
            <person name="Narechania A."/>
            <person name="Otillar R."/>
            <person name="Penning B."/>
            <person name="Salamov A."/>
            <person name="Wang Y."/>
            <person name="Zhang L."/>
            <person name="Carpita N."/>
            <person name="Freeling M."/>
            <person name="Gingle A."/>
            <person name="Hash C."/>
            <person name="Keller B."/>
            <person name="Klein P."/>
            <person name="Kresovich S."/>
            <person name="Mccann M."/>
            <person name="Ming R."/>
            <person name="Peterson D."/>
            <person name="Rahman M."/>
            <person name="Ware D."/>
            <person name="Westhoff P."/>
            <person name="Mayer K."/>
            <person name="Messing J."/>
            <person name="Sims D."/>
            <person name="Jenkins J."/>
            <person name="Shu S."/>
            <person name="Rokhsar D."/>
        </authorList>
    </citation>
    <scope>NUCLEOTIDE SEQUENCE</scope>
</reference>
<evidence type="ECO:0000313" key="2">
    <source>
        <dbReference type="EMBL" id="KXG32489.1"/>
    </source>
</evidence>
<dbReference type="EMBL" id="CM000762">
    <property type="protein sequence ID" value="KXG32489.1"/>
    <property type="molecule type" value="Genomic_DNA"/>
</dbReference>
<evidence type="ECO:0000256" key="1">
    <source>
        <dbReference type="SAM" id="MobiDB-lite"/>
    </source>
</evidence>
<sequence>MAALRLLTLHSAEGPAGGAQTSRGQHGGPSATAASSSPRSVEPRGIPIPSPHDRFRPPTTPETTPPASPGGRGGGERNRLLSCLSRHPWMSWANQRRRRHQHGLTLHAPSLRTRGLAAPDCRCRGRWLN</sequence>
<dbReference type="AlphaFoldDB" id="A0A1B6Q3I5"/>
<organism evidence="2 3">
    <name type="scientific">Sorghum bicolor</name>
    <name type="common">Sorghum</name>
    <name type="synonym">Sorghum vulgare</name>
    <dbReference type="NCBI Taxonomy" id="4558"/>
    <lineage>
        <taxon>Eukaryota</taxon>
        <taxon>Viridiplantae</taxon>
        <taxon>Streptophyta</taxon>
        <taxon>Embryophyta</taxon>
        <taxon>Tracheophyta</taxon>
        <taxon>Spermatophyta</taxon>
        <taxon>Magnoliopsida</taxon>
        <taxon>Liliopsida</taxon>
        <taxon>Poales</taxon>
        <taxon>Poaceae</taxon>
        <taxon>PACMAD clade</taxon>
        <taxon>Panicoideae</taxon>
        <taxon>Andropogonodae</taxon>
        <taxon>Andropogoneae</taxon>
        <taxon>Sorghinae</taxon>
        <taxon>Sorghum</taxon>
    </lineage>
</organism>
<dbReference type="Gramene" id="KXG32489">
    <property type="protein sequence ID" value="KXG32489"/>
    <property type="gene ID" value="SORBI_3003G161200"/>
</dbReference>
<feature type="region of interest" description="Disordered" evidence="1">
    <location>
        <begin position="1"/>
        <end position="79"/>
    </location>
</feature>
<dbReference type="EMBL" id="CM000762">
    <property type="protein sequence ID" value="OQU86841.1"/>
    <property type="molecule type" value="Genomic_DNA"/>
</dbReference>
<evidence type="ECO:0000313" key="3">
    <source>
        <dbReference type="Proteomes" id="UP000000768"/>
    </source>
</evidence>
<dbReference type="Proteomes" id="UP000000768">
    <property type="component" value="Chromosome 3"/>
</dbReference>
<accession>A0A1B6Q3I5</accession>
<proteinExistence type="predicted"/>
<reference evidence="2 3" key="1">
    <citation type="journal article" date="2009" name="Nature">
        <title>The Sorghum bicolor genome and the diversification of grasses.</title>
        <authorList>
            <person name="Paterson A.H."/>
            <person name="Bowers J.E."/>
            <person name="Bruggmann R."/>
            <person name="Dubchak I."/>
            <person name="Grimwood J."/>
            <person name="Gundlach H."/>
            <person name="Haberer G."/>
            <person name="Hellsten U."/>
            <person name="Mitros T."/>
            <person name="Poliakov A."/>
            <person name="Schmutz J."/>
            <person name="Spannagl M."/>
            <person name="Tang H."/>
            <person name="Wang X."/>
            <person name="Wicker T."/>
            <person name="Bharti A.K."/>
            <person name="Chapman J."/>
            <person name="Feltus F.A."/>
            <person name="Gowik U."/>
            <person name="Grigoriev I.V."/>
            <person name="Lyons E."/>
            <person name="Maher C.A."/>
            <person name="Martis M."/>
            <person name="Narechania A."/>
            <person name="Otillar R.P."/>
            <person name="Penning B.W."/>
            <person name="Salamov A.A."/>
            <person name="Wang Y."/>
            <person name="Zhang L."/>
            <person name="Carpita N.C."/>
            <person name="Freeling M."/>
            <person name="Gingle A.R."/>
            <person name="Hash C.T."/>
            <person name="Keller B."/>
            <person name="Klein P."/>
            <person name="Kresovich S."/>
            <person name="McCann M.C."/>
            <person name="Ming R."/>
            <person name="Peterson D.G."/>
            <person name="Mehboob-ur-Rahman"/>
            <person name="Ware D."/>
            <person name="Westhoff P."/>
            <person name="Mayer K.F."/>
            <person name="Messing J."/>
            <person name="Rokhsar D.S."/>
        </authorList>
    </citation>
    <scope>NUCLEOTIDE SEQUENCE [LARGE SCALE GENOMIC DNA]</scope>
    <source>
        <strain evidence="3">cv. BTx623</strain>
    </source>
</reference>
<gene>
    <name evidence="2" type="ORF">SORBI_3003G161200</name>
</gene>
<dbReference type="EMBL" id="CM000762">
    <property type="protein sequence ID" value="OQU86842.1"/>
    <property type="molecule type" value="Genomic_DNA"/>
</dbReference>
<keyword evidence="3" id="KW-1185">Reference proteome</keyword>
<name>A0A1B6Q3I5_SORBI</name>
<dbReference type="Gramene" id="OQU86841">
    <property type="protein sequence ID" value="OQU86841"/>
    <property type="gene ID" value="SORBI_3003G161200"/>
</dbReference>
<protein>
    <submittedName>
        <fullName evidence="2">Uncharacterized protein</fullName>
    </submittedName>
</protein>